<feature type="transmembrane region" description="Helical" evidence="6">
    <location>
        <begin position="171"/>
        <end position="191"/>
    </location>
</feature>
<dbReference type="InterPro" id="IPR036259">
    <property type="entry name" value="MFS_trans_sf"/>
</dbReference>
<sequence>MFHRPTKLALGISFITAILVANMSGPQYVYPSFGTSLAAKFNWTALQNSLVSTASFIGVSFSGPLCAWLVERFGIRGTLRLSGLLAFAGPFLLAQTYAGRLPSHFILCALYLVCLGVAGAAAYLCALDSQSHNFKSYRGMSMGVTSASLGLCGVVFSQIDDHFFTDNDYGLLIFMATVMAGVMGLGAFILGPLTPKSDNDQVPVNHDADENAPLLPSTTNQRPRDISGFEFFTHPVGFSLFISLFVCLGLGYVYLASIGQLLLALPTSDATTSSPQHLRNVHVSIFSLSNCAARAVNGILSDVLKKRWGVDRLWMFVGATTGLLATMTYLVTFVSTTEDLLPCTIAVAIMYGTVFGVSPAATTEFGTESFARNWGWLLYAPAIGSQIFNILFGALYDREAERQGTHLCHGTACFRGTFLFGIGCALACLSVLAWAIVKMRLYKPNKLQ</sequence>
<feature type="transmembrane region" description="Helical" evidence="6">
    <location>
        <begin position="77"/>
        <end position="98"/>
    </location>
</feature>
<dbReference type="Pfam" id="PF07690">
    <property type="entry name" value="MFS_1"/>
    <property type="match status" value="1"/>
</dbReference>
<dbReference type="STRING" id="1263082.A0A068RTE3"/>
<evidence type="ECO:0000256" key="4">
    <source>
        <dbReference type="ARBA" id="ARBA00023136"/>
    </source>
</evidence>
<proteinExistence type="predicted"/>
<feature type="transmembrane region" description="Helical" evidence="6">
    <location>
        <begin position="417"/>
        <end position="437"/>
    </location>
</feature>
<evidence type="ECO:0000256" key="3">
    <source>
        <dbReference type="ARBA" id="ARBA00022989"/>
    </source>
</evidence>
<dbReference type="GO" id="GO:0000329">
    <property type="term" value="C:fungal-type vacuole membrane"/>
    <property type="evidence" value="ECO:0007669"/>
    <property type="project" value="TreeGrafter"/>
</dbReference>
<evidence type="ECO:0000256" key="1">
    <source>
        <dbReference type="ARBA" id="ARBA00004141"/>
    </source>
</evidence>
<comment type="caution">
    <text evidence="7">The sequence shown here is derived from an EMBL/GenBank/DDBJ whole genome shotgun (WGS) entry which is preliminary data.</text>
</comment>
<dbReference type="EMBL" id="CBTN010000012">
    <property type="protein sequence ID" value="CDH52231.1"/>
    <property type="molecule type" value="Genomic_DNA"/>
</dbReference>
<name>A0A068RTE3_9FUNG</name>
<reference evidence="7" key="1">
    <citation type="submission" date="2013-08" db="EMBL/GenBank/DDBJ databases">
        <title>Gene expansion shapes genome architecture in the human pathogen Lichtheimia corymbifera: an evolutionary genomics analysis in the ancient terrestrial Mucorales (Mucoromycotina).</title>
        <authorList>
            <person name="Schwartze V.U."/>
            <person name="Winter S."/>
            <person name="Shelest E."/>
            <person name="Marcet-Houben M."/>
            <person name="Horn F."/>
            <person name="Wehner S."/>
            <person name="Hoffmann K."/>
            <person name="Riege K."/>
            <person name="Sammeth M."/>
            <person name="Nowrousian M."/>
            <person name="Valiante V."/>
            <person name="Linde J."/>
            <person name="Jacobsen I.D."/>
            <person name="Marz M."/>
            <person name="Brakhage A.A."/>
            <person name="Gabaldon T."/>
            <person name="Bocker S."/>
            <person name="Voigt K."/>
        </authorList>
    </citation>
    <scope>NUCLEOTIDE SEQUENCE [LARGE SCALE GENOMIC DNA]</scope>
    <source>
        <strain evidence="7">FSU 9682</strain>
    </source>
</reference>
<evidence type="ECO:0000313" key="7">
    <source>
        <dbReference type="EMBL" id="CDH52231.1"/>
    </source>
</evidence>
<gene>
    <name evidence="7" type="ORF">LCOR_03734.1</name>
</gene>
<feature type="transmembrane region" description="Helical" evidence="6">
    <location>
        <begin position="340"/>
        <end position="362"/>
    </location>
</feature>
<dbReference type="OrthoDB" id="410267at2759"/>
<accession>A0A068RTE3</accession>
<feature type="region of interest" description="Disordered" evidence="5">
    <location>
        <begin position="200"/>
        <end position="221"/>
    </location>
</feature>
<feature type="transmembrane region" description="Helical" evidence="6">
    <location>
        <begin position="139"/>
        <end position="159"/>
    </location>
</feature>
<keyword evidence="4 6" id="KW-0472">Membrane</keyword>
<dbReference type="PANTHER" id="PTHR21576:SF158">
    <property type="entry name" value="RIBOSOMAL RNA-PROCESSING PROTEIN 12-LIKE CONSERVED DOMAIN-CONTAINING PROTEIN"/>
    <property type="match status" value="1"/>
</dbReference>
<feature type="transmembrane region" description="Helical" evidence="6">
    <location>
        <begin position="313"/>
        <end position="333"/>
    </location>
</feature>
<feature type="transmembrane region" description="Helical" evidence="6">
    <location>
        <begin position="231"/>
        <end position="255"/>
    </location>
</feature>
<dbReference type="Gene3D" id="1.20.1250.20">
    <property type="entry name" value="MFS general substrate transporter like domains"/>
    <property type="match status" value="2"/>
</dbReference>
<keyword evidence="3 6" id="KW-1133">Transmembrane helix</keyword>
<dbReference type="InterPro" id="IPR011701">
    <property type="entry name" value="MFS"/>
</dbReference>
<evidence type="ECO:0000256" key="5">
    <source>
        <dbReference type="SAM" id="MobiDB-lite"/>
    </source>
</evidence>
<feature type="transmembrane region" description="Helical" evidence="6">
    <location>
        <begin position="104"/>
        <end position="127"/>
    </location>
</feature>
<feature type="transmembrane region" description="Helical" evidence="6">
    <location>
        <begin position="374"/>
        <end position="396"/>
    </location>
</feature>
<evidence type="ECO:0000256" key="6">
    <source>
        <dbReference type="SAM" id="Phobius"/>
    </source>
</evidence>
<comment type="subcellular location">
    <subcellularLocation>
        <location evidence="1">Membrane</location>
        <topology evidence="1">Multi-pass membrane protein</topology>
    </subcellularLocation>
</comment>
<dbReference type="PANTHER" id="PTHR21576">
    <property type="entry name" value="UNCHARACTERIZED NODULIN-LIKE PROTEIN"/>
    <property type="match status" value="1"/>
</dbReference>
<dbReference type="VEuPathDB" id="FungiDB:LCOR_03734.1"/>
<dbReference type="Proteomes" id="UP000027586">
    <property type="component" value="Unassembled WGS sequence"/>
</dbReference>
<keyword evidence="8" id="KW-1185">Reference proteome</keyword>
<feature type="transmembrane region" description="Helical" evidence="6">
    <location>
        <begin position="48"/>
        <end position="70"/>
    </location>
</feature>
<evidence type="ECO:0000313" key="8">
    <source>
        <dbReference type="Proteomes" id="UP000027586"/>
    </source>
</evidence>
<dbReference type="SUPFAM" id="SSF103473">
    <property type="entry name" value="MFS general substrate transporter"/>
    <property type="match status" value="1"/>
</dbReference>
<evidence type="ECO:0000256" key="2">
    <source>
        <dbReference type="ARBA" id="ARBA00022692"/>
    </source>
</evidence>
<keyword evidence="2 6" id="KW-0812">Transmembrane</keyword>
<organism evidence="7 8">
    <name type="scientific">Lichtheimia corymbifera JMRC:FSU:9682</name>
    <dbReference type="NCBI Taxonomy" id="1263082"/>
    <lineage>
        <taxon>Eukaryota</taxon>
        <taxon>Fungi</taxon>
        <taxon>Fungi incertae sedis</taxon>
        <taxon>Mucoromycota</taxon>
        <taxon>Mucoromycotina</taxon>
        <taxon>Mucoromycetes</taxon>
        <taxon>Mucorales</taxon>
        <taxon>Lichtheimiaceae</taxon>
        <taxon>Lichtheimia</taxon>
    </lineage>
</organism>
<dbReference type="AlphaFoldDB" id="A0A068RTE3"/>
<dbReference type="GO" id="GO:0022857">
    <property type="term" value="F:transmembrane transporter activity"/>
    <property type="evidence" value="ECO:0007669"/>
    <property type="project" value="InterPro"/>
</dbReference>
<protein>
    <submittedName>
        <fullName evidence="7">Uncharacterized protein</fullName>
    </submittedName>
</protein>